<proteinExistence type="predicted"/>
<evidence type="ECO:0000256" key="1">
    <source>
        <dbReference type="SAM" id="MobiDB-lite"/>
    </source>
</evidence>
<dbReference type="STRING" id="1027371.GOALK_118_00060"/>
<protein>
    <submittedName>
        <fullName evidence="2">Uncharacterized protein</fullName>
    </submittedName>
</protein>
<comment type="caution">
    <text evidence="2">The sequence shown here is derived from an EMBL/GenBank/DDBJ whole genome shotgun (WGS) entry which is preliminary data.</text>
</comment>
<accession>F9W228</accession>
<sequence>MVEGDVGAGTTGRLEDGVRQIMGSRVDRDVGARVEQRRSYALRRGGGQHLSGAECLGQLDSDQADGAGAADDEDRVARREAGLRDKRIMLGDEPDGQGGCLGETEWFGNRNHQARVADRAIGEGADGDPHEPGPGG</sequence>
<feature type="compositionally biased region" description="Basic and acidic residues" evidence="1">
    <location>
        <begin position="115"/>
        <end position="136"/>
    </location>
</feature>
<dbReference type="Proteomes" id="UP000003558">
    <property type="component" value="Unassembled WGS sequence"/>
</dbReference>
<feature type="region of interest" description="Disordered" evidence="1">
    <location>
        <begin position="111"/>
        <end position="136"/>
    </location>
</feature>
<organism evidence="2 3">
    <name type="scientific">Gordonia alkanivorans NBRC 16433</name>
    <dbReference type="NCBI Taxonomy" id="1027371"/>
    <lineage>
        <taxon>Bacteria</taxon>
        <taxon>Bacillati</taxon>
        <taxon>Actinomycetota</taxon>
        <taxon>Actinomycetes</taxon>
        <taxon>Mycobacteriales</taxon>
        <taxon>Gordoniaceae</taxon>
        <taxon>Gordonia</taxon>
    </lineage>
</organism>
<evidence type="ECO:0000313" key="3">
    <source>
        <dbReference type="Proteomes" id="UP000003558"/>
    </source>
</evidence>
<name>F9W228_9ACTN</name>
<evidence type="ECO:0000313" key="2">
    <source>
        <dbReference type="EMBL" id="GAA14888.1"/>
    </source>
</evidence>
<feature type="region of interest" description="Disordered" evidence="1">
    <location>
        <begin position="87"/>
        <end position="106"/>
    </location>
</feature>
<reference evidence="2 3" key="1">
    <citation type="submission" date="2011-05" db="EMBL/GenBank/DDBJ databases">
        <title>Whole genome shotgun sequence of Gordonia alkanivorans NBRC 16433.</title>
        <authorList>
            <person name="Hosoyama A."/>
            <person name="Nakamura S."/>
            <person name="Takarada H."/>
            <person name="Tsuchikane K."/>
            <person name="Yamazaki S."/>
            <person name="Fujita N."/>
        </authorList>
    </citation>
    <scope>NUCLEOTIDE SEQUENCE [LARGE SCALE GENOMIC DNA]</scope>
    <source>
        <strain evidence="2 3">NBRC 16433</strain>
    </source>
</reference>
<gene>
    <name evidence="2" type="ORF">GOALK_118_00060</name>
</gene>
<dbReference type="EMBL" id="BACI01000118">
    <property type="protein sequence ID" value="GAA14888.1"/>
    <property type="molecule type" value="Genomic_DNA"/>
</dbReference>
<dbReference type="AlphaFoldDB" id="F9W228"/>